<feature type="non-terminal residue" evidence="1">
    <location>
        <position position="61"/>
    </location>
</feature>
<dbReference type="AlphaFoldDB" id="A0A2W0EQI0"/>
<sequence length="61" mass="6572">MPLASNLLSSRAFAAQLAQFIQARLSEGGSRFALLSGRARGDWWGRFGNAGGLCLTCPRMK</sequence>
<protein>
    <submittedName>
        <fullName evidence="1">Uncharacterized protein</fullName>
    </submittedName>
</protein>
<comment type="caution">
    <text evidence="1">The sequence shown here is derived from an EMBL/GenBank/DDBJ whole genome shotgun (WGS) entry which is preliminary data.</text>
</comment>
<accession>A0A2W0EQI0</accession>
<evidence type="ECO:0000313" key="2">
    <source>
        <dbReference type="Proteomes" id="UP000247437"/>
    </source>
</evidence>
<reference evidence="1 2" key="1">
    <citation type="journal article" date="2018" name="Appl. Microbiol. Biotechnol.">
        <title>Characterization of the caprolactam degradation pathway in Pseudomonas jessenii using mass spectrometry-based proteomics.</title>
        <authorList>
            <person name="Otzen M."/>
            <person name="Palacio C."/>
            <person name="Janssen D.B."/>
        </authorList>
    </citation>
    <scope>NUCLEOTIDE SEQUENCE [LARGE SCALE GENOMIC DNA]</scope>
    <source>
        <strain evidence="1 2">GO3</strain>
    </source>
</reference>
<name>A0A2W0EQI0_PSEJE</name>
<dbReference type="Proteomes" id="UP000247437">
    <property type="component" value="Unassembled WGS sequence"/>
</dbReference>
<dbReference type="EMBL" id="PDLL01000348">
    <property type="protein sequence ID" value="PYY68235.1"/>
    <property type="molecule type" value="Genomic_DNA"/>
</dbReference>
<evidence type="ECO:0000313" key="1">
    <source>
        <dbReference type="EMBL" id="PYY68235.1"/>
    </source>
</evidence>
<organism evidence="1 2">
    <name type="scientific">Pseudomonas jessenii</name>
    <dbReference type="NCBI Taxonomy" id="77298"/>
    <lineage>
        <taxon>Bacteria</taxon>
        <taxon>Pseudomonadati</taxon>
        <taxon>Pseudomonadota</taxon>
        <taxon>Gammaproteobacteria</taxon>
        <taxon>Pseudomonadales</taxon>
        <taxon>Pseudomonadaceae</taxon>
        <taxon>Pseudomonas</taxon>
    </lineage>
</organism>
<gene>
    <name evidence="1" type="ORF">CRX42_22835</name>
</gene>
<proteinExistence type="predicted"/>